<dbReference type="InterPro" id="IPR024072">
    <property type="entry name" value="DHFR-like_dom_sf"/>
</dbReference>
<reference evidence="3" key="1">
    <citation type="journal article" date="2019" name="Int. J. Syst. Evol. Microbiol.">
        <title>The Global Catalogue of Microorganisms (GCM) 10K type strain sequencing project: providing services to taxonomists for standard genome sequencing and annotation.</title>
        <authorList>
            <consortium name="The Broad Institute Genomics Platform"/>
            <consortium name="The Broad Institute Genome Sequencing Center for Infectious Disease"/>
            <person name="Wu L."/>
            <person name="Ma J."/>
        </authorList>
    </citation>
    <scope>NUCLEOTIDE SEQUENCE [LARGE SCALE GENOMIC DNA]</scope>
    <source>
        <strain evidence="3">CGMCC 1.6375</strain>
    </source>
</reference>
<dbReference type="Gene3D" id="3.40.430.10">
    <property type="entry name" value="Dihydrofolate Reductase, subunit A"/>
    <property type="match status" value="1"/>
</dbReference>
<feature type="domain" description="Bacterial bifunctional deaminase-reductase C-terminal" evidence="1">
    <location>
        <begin position="2"/>
        <end position="181"/>
    </location>
</feature>
<comment type="caution">
    <text evidence="2">The sequence shown here is derived from an EMBL/GenBank/DDBJ whole genome shotgun (WGS) entry which is preliminary data.</text>
</comment>
<evidence type="ECO:0000259" key="1">
    <source>
        <dbReference type="Pfam" id="PF01872"/>
    </source>
</evidence>
<name>A0ABQ2II06_9BACT</name>
<dbReference type="Proteomes" id="UP000632339">
    <property type="component" value="Unassembled WGS sequence"/>
</dbReference>
<sequence>MRKVVLFAHISLDGFAGDENGGLGFLSYDGELQKYAAELVKTVGSPLYGKTTYQLMEGYWPKVLNDPSEDPHSLEHARWVDQIPKVVFSTTLEDVTWNNTTLIRDNVAEEVNKLKQQPGKDLVIFGSPGLAKSLLKLGLIDEFKLTVHPILLQKGISLFDGEADTSSLKLLESQTLGSGVVTLHYAFVNKK</sequence>
<dbReference type="PANTHER" id="PTHR38011">
    <property type="entry name" value="DIHYDROFOLATE REDUCTASE FAMILY PROTEIN (AFU_ORTHOLOGUE AFUA_8G06820)"/>
    <property type="match status" value="1"/>
</dbReference>
<dbReference type="EMBL" id="BMLI01000004">
    <property type="protein sequence ID" value="GGN12383.1"/>
    <property type="molecule type" value="Genomic_DNA"/>
</dbReference>
<dbReference type="InterPro" id="IPR050765">
    <property type="entry name" value="Riboflavin_Biosynth_HTPR"/>
</dbReference>
<accession>A0ABQ2II06</accession>
<dbReference type="SUPFAM" id="SSF53597">
    <property type="entry name" value="Dihydrofolate reductase-like"/>
    <property type="match status" value="1"/>
</dbReference>
<proteinExistence type="predicted"/>
<protein>
    <submittedName>
        <fullName evidence="2">Riboflavin biosynthesis protein RibD</fullName>
    </submittedName>
</protein>
<dbReference type="InterPro" id="IPR002734">
    <property type="entry name" value="RibDG_C"/>
</dbReference>
<gene>
    <name evidence="2" type="ORF">GCM10010967_55520</name>
</gene>
<organism evidence="2 3">
    <name type="scientific">Dyadobacter beijingensis</name>
    <dbReference type="NCBI Taxonomy" id="365489"/>
    <lineage>
        <taxon>Bacteria</taxon>
        <taxon>Pseudomonadati</taxon>
        <taxon>Bacteroidota</taxon>
        <taxon>Cytophagia</taxon>
        <taxon>Cytophagales</taxon>
        <taxon>Spirosomataceae</taxon>
        <taxon>Dyadobacter</taxon>
    </lineage>
</organism>
<dbReference type="PANTHER" id="PTHR38011:SF11">
    <property type="entry name" value="2,5-DIAMINO-6-RIBOSYLAMINO-4(3H)-PYRIMIDINONE 5'-PHOSPHATE REDUCTASE"/>
    <property type="match status" value="1"/>
</dbReference>
<dbReference type="RefSeq" id="WP_019945256.1">
    <property type="nucleotide sequence ID" value="NZ_BMLI01000004.1"/>
</dbReference>
<evidence type="ECO:0000313" key="3">
    <source>
        <dbReference type="Proteomes" id="UP000632339"/>
    </source>
</evidence>
<dbReference type="Pfam" id="PF01872">
    <property type="entry name" value="RibD_C"/>
    <property type="match status" value="1"/>
</dbReference>
<keyword evidence="3" id="KW-1185">Reference proteome</keyword>
<evidence type="ECO:0000313" key="2">
    <source>
        <dbReference type="EMBL" id="GGN12383.1"/>
    </source>
</evidence>